<name>A0ABW1M167_9ACTN</name>
<dbReference type="Proteomes" id="UP001596242">
    <property type="component" value="Unassembled WGS sequence"/>
</dbReference>
<feature type="transmembrane region" description="Helical" evidence="1">
    <location>
        <begin position="58"/>
        <end position="75"/>
    </location>
</feature>
<protein>
    <recommendedName>
        <fullName evidence="4">MFS transporter</fullName>
    </recommendedName>
</protein>
<organism evidence="2 3">
    <name type="scientific">Streptomyces pratens</name>
    <dbReference type="NCBI Taxonomy" id="887456"/>
    <lineage>
        <taxon>Bacteria</taxon>
        <taxon>Bacillati</taxon>
        <taxon>Actinomycetota</taxon>
        <taxon>Actinomycetes</taxon>
        <taxon>Kitasatosporales</taxon>
        <taxon>Streptomycetaceae</taxon>
        <taxon>Streptomyces</taxon>
    </lineage>
</organism>
<evidence type="ECO:0000256" key="1">
    <source>
        <dbReference type="SAM" id="Phobius"/>
    </source>
</evidence>
<dbReference type="EMBL" id="JBHSPT010000041">
    <property type="protein sequence ID" value="MFC6057331.1"/>
    <property type="molecule type" value="Genomic_DNA"/>
</dbReference>
<keyword evidence="1" id="KW-0472">Membrane</keyword>
<dbReference type="RefSeq" id="WP_386398844.1">
    <property type="nucleotide sequence ID" value="NZ_JBHSPT010000041.1"/>
</dbReference>
<gene>
    <name evidence="2" type="ORF">ACFP50_18260</name>
</gene>
<keyword evidence="3" id="KW-1185">Reference proteome</keyword>
<feature type="transmembrane region" description="Helical" evidence="1">
    <location>
        <begin position="30"/>
        <end position="52"/>
    </location>
</feature>
<reference evidence="3" key="1">
    <citation type="journal article" date="2019" name="Int. J. Syst. Evol. Microbiol.">
        <title>The Global Catalogue of Microorganisms (GCM) 10K type strain sequencing project: providing services to taxonomists for standard genome sequencing and annotation.</title>
        <authorList>
            <consortium name="The Broad Institute Genomics Platform"/>
            <consortium name="The Broad Institute Genome Sequencing Center for Infectious Disease"/>
            <person name="Wu L."/>
            <person name="Ma J."/>
        </authorList>
    </citation>
    <scope>NUCLEOTIDE SEQUENCE [LARGE SCALE GENOMIC DNA]</scope>
    <source>
        <strain evidence="3">JCM 12763</strain>
    </source>
</reference>
<sequence>MTTYDICRVAYRQTVCPPHLLGRMTVTMRFLMWSVLPVSGLPAGALGELAGVRGALEVLAAGPTAVSLILLCFPLRRIRDFEEAPAQ</sequence>
<accession>A0ABW1M167</accession>
<comment type="caution">
    <text evidence="2">The sequence shown here is derived from an EMBL/GenBank/DDBJ whole genome shotgun (WGS) entry which is preliminary data.</text>
</comment>
<evidence type="ECO:0000313" key="3">
    <source>
        <dbReference type="Proteomes" id="UP001596242"/>
    </source>
</evidence>
<evidence type="ECO:0000313" key="2">
    <source>
        <dbReference type="EMBL" id="MFC6057331.1"/>
    </source>
</evidence>
<evidence type="ECO:0008006" key="4">
    <source>
        <dbReference type="Google" id="ProtNLM"/>
    </source>
</evidence>
<keyword evidence="1" id="KW-0812">Transmembrane</keyword>
<proteinExistence type="predicted"/>
<keyword evidence="1" id="KW-1133">Transmembrane helix</keyword>